<dbReference type="Gene3D" id="3.40.50.20">
    <property type="match status" value="1"/>
</dbReference>
<evidence type="ECO:0000313" key="7">
    <source>
        <dbReference type="EMBL" id="SIT33085.1"/>
    </source>
</evidence>
<dbReference type="PANTHER" id="PTHR11609">
    <property type="entry name" value="PURINE BIOSYNTHESIS PROTEIN 6/7, PUR6/7"/>
    <property type="match status" value="1"/>
</dbReference>
<dbReference type="InterPro" id="IPR016185">
    <property type="entry name" value="PreATP-grasp_dom_sf"/>
</dbReference>
<dbReference type="EC" id="6.3.4.18" evidence="4 5"/>
<dbReference type="OrthoDB" id="9804625at2"/>
<evidence type="ECO:0000256" key="3">
    <source>
        <dbReference type="ARBA" id="ARBA00022840"/>
    </source>
</evidence>
<evidence type="ECO:0000259" key="6">
    <source>
        <dbReference type="PROSITE" id="PS50975"/>
    </source>
</evidence>
<dbReference type="HAMAP" id="MF_01928">
    <property type="entry name" value="PurK"/>
    <property type="match status" value="1"/>
</dbReference>
<dbReference type="GO" id="GO:0005524">
    <property type="term" value="F:ATP binding"/>
    <property type="evidence" value="ECO:0007669"/>
    <property type="project" value="UniProtKB-UniRule"/>
</dbReference>
<comment type="catalytic activity">
    <reaction evidence="4 5">
        <text>5-amino-1-(5-phospho-beta-D-ribosyl)imidazole + hydrogencarbonate + ATP = 5-carboxyamino-1-(5-phospho-D-ribosyl)imidazole + ADP + phosphate + 2 H(+)</text>
        <dbReference type="Rhea" id="RHEA:19317"/>
        <dbReference type="ChEBI" id="CHEBI:15378"/>
        <dbReference type="ChEBI" id="CHEBI:17544"/>
        <dbReference type="ChEBI" id="CHEBI:30616"/>
        <dbReference type="ChEBI" id="CHEBI:43474"/>
        <dbReference type="ChEBI" id="CHEBI:58730"/>
        <dbReference type="ChEBI" id="CHEBI:137981"/>
        <dbReference type="ChEBI" id="CHEBI:456216"/>
        <dbReference type="EC" id="6.3.4.18"/>
    </reaction>
</comment>
<name>A0A173MKU0_9BACT</name>
<comment type="pathway">
    <text evidence="4 5">Purine metabolism; IMP biosynthesis via de novo pathway; 5-amino-1-(5-phospho-D-ribosyl)imidazole-4-carboxylate from 5-amino-1-(5-phospho-D-ribosyl)imidazole (N5-CAIR route): step 1/2.</text>
</comment>
<keyword evidence="3 4" id="KW-0067">ATP-binding</keyword>
<dbReference type="GO" id="GO:0006189">
    <property type="term" value="P:'de novo' IMP biosynthetic process"/>
    <property type="evidence" value="ECO:0007669"/>
    <property type="project" value="UniProtKB-UniRule"/>
</dbReference>
<reference evidence="8" key="1">
    <citation type="submission" date="2017-01" db="EMBL/GenBank/DDBJ databases">
        <authorList>
            <person name="Varghese N."/>
            <person name="Submissions S."/>
        </authorList>
    </citation>
    <scope>NUCLEOTIDE SEQUENCE [LARGE SCALE GENOMIC DNA]</scope>
    <source>
        <strain evidence="8">DSM 21054</strain>
    </source>
</reference>
<evidence type="ECO:0000256" key="4">
    <source>
        <dbReference type="HAMAP-Rule" id="MF_01928"/>
    </source>
</evidence>
<dbReference type="InterPro" id="IPR013815">
    <property type="entry name" value="ATP_grasp_subdomain_1"/>
</dbReference>
<dbReference type="InterPro" id="IPR011761">
    <property type="entry name" value="ATP-grasp"/>
</dbReference>
<accession>A0A173MKU0</accession>
<comment type="subunit">
    <text evidence="4 5">Homodimer.</text>
</comment>
<comment type="caution">
    <text evidence="4">Lacks conserved residue(s) required for the propagation of feature annotation.</text>
</comment>
<dbReference type="PANTHER" id="PTHR11609:SF5">
    <property type="entry name" value="PHOSPHORIBOSYLAMINOIMIDAZOLE CARBOXYLASE"/>
    <property type="match status" value="1"/>
</dbReference>
<dbReference type="NCBIfam" id="TIGR01161">
    <property type="entry name" value="purK"/>
    <property type="match status" value="1"/>
</dbReference>
<dbReference type="Pfam" id="PF17769">
    <property type="entry name" value="PurK_C"/>
    <property type="match status" value="1"/>
</dbReference>
<gene>
    <name evidence="4 5" type="primary">purK</name>
    <name evidence="7" type="ORF">SAMN05421788_11225</name>
</gene>
<dbReference type="GO" id="GO:0034028">
    <property type="term" value="F:5-(carboxyamino)imidazole ribonucleotide synthase activity"/>
    <property type="evidence" value="ECO:0007669"/>
    <property type="project" value="UniProtKB-UniRule"/>
</dbReference>
<evidence type="ECO:0000256" key="5">
    <source>
        <dbReference type="RuleBase" id="RU361200"/>
    </source>
</evidence>
<dbReference type="InterPro" id="IPR054350">
    <property type="entry name" value="PurT/PurK_preATP-grasp"/>
</dbReference>
<dbReference type="Pfam" id="PF22660">
    <property type="entry name" value="RS_preATP-grasp-like"/>
    <property type="match status" value="1"/>
</dbReference>
<dbReference type="AlphaFoldDB" id="A0A173MKU0"/>
<dbReference type="KEGG" id="fln:FLA_4257"/>
<evidence type="ECO:0000256" key="2">
    <source>
        <dbReference type="ARBA" id="ARBA00022755"/>
    </source>
</evidence>
<evidence type="ECO:0000256" key="1">
    <source>
        <dbReference type="ARBA" id="ARBA00022741"/>
    </source>
</evidence>
<comment type="similarity">
    <text evidence="4 5">Belongs to the PurK/PurT family.</text>
</comment>
<dbReference type="GO" id="GO:0004638">
    <property type="term" value="F:phosphoribosylaminoimidazole carboxylase activity"/>
    <property type="evidence" value="ECO:0007669"/>
    <property type="project" value="InterPro"/>
</dbReference>
<feature type="binding site" evidence="4">
    <location>
        <position position="138"/>
    </location>
    <ligand>
        <name>ATP</name>
        <dbReference type="ChEBI" id="CHEBI:30616"/>
    </ligand>
</feature>
<feature type="binding site" evidence="4">
    <location>
        <begin position="256"/>
        <end position="257"/>
    </location>
    <ligand>
        <name>ATP</name>
        <dbReference type="ChEBI" id="CHEBI:30616"/>
    </ligand>
</feature>
<dbReference type="Gene3D" id="3.30.1490.20">
    <property type="entry name" value="ATP-grasp fold, A domain"/>
    <property type="match status" value="1"/>
</dbReference>
<dbReference type="GO" id="GO:0005829">
    <property type="term" value="C:cytosol"/>
    <property type="evidence" value="ECO:0007669"/>
    <property type="project" value="TreeGrafter"/>
</dbReference>
<keyword evidence="1 4" id="KW-0547">Nucleotide-binding</keyword>
<dbReference type="GO" id="GO:0046872">
    <property type="term" value="F:metal ion binding"/>
    <property type="evidence" value="ECO:0007669"/>
    <property type="project" value="InterPro"/>
</dbReference>
<dbReference type="InterPro" id="IPR011054">
    <property type="entry name" value="Rudment_hybrid_motif"/>
</dbReference>
<dbReference type="SUPFAM" id="SSF51246">
    <property type="entry name" value="Rudiment single hybrid motif"/>
    <property type="match status" value="1"/>
</dbReference>
<sequence length="373" mass="41423">MKIGILGGGQLGRMLLQAGANYVVETYVLENDENCPAAHLCHHFVKGDIRDFDTVYQFGKQLNAITIEIESVNVEALEKLEAEGVKVFPRPSAIKTIKNKITQKQFYKQQEVPTSPFEVTENLAALQNLASFLPAVHKVGEGGYDGKGVQVIQDARDLEKGFNAPSVLEKMVRIKKEIALIVAMNEKGETAIYPPAEMVFDQVLNLLDYQLSPVQLPKEQLWKAEAIALRVVKGLQSPGLFAVELFIDEKDEVLVNETAPRVHNSGHHTIEANYCSQYDMLWRIMLGYPLGNTAAILPSSIVNILGSEGHTGKAVYEGLDEVLKMENVFVHLYGKTETKPGRKMGHVTIISNERIDLTYKAHKIKNTLKVISA</sequence>
<dbReference type="NCBIfam" id="NF004679">
    <property type="entry name" value="PRK06019.1-5"/>
    <property type="match status" value="1"/>
</dbReference>
<keyword evidence="8" id="KW-1185">Reference proteome</keyword>
<comment type="function">
    <text evidence="4">Catalyzes the ATP-dependent conversion of 5-aminoimidazole ribonucleotide (AIR) and HCO(3)(-) to N5-carboxyaminoimidazole ribonucleotide (N5-CAIR).</text>
</comment>
<dbReference type="InterPro" id="IPR003135">
    <property type="entry name" value="ATP-grasp_carboxylate-amine"/>
</dbReference>
<organism evidence="7 8">
    <name type="scientific">Filimonas lacunae</name>
    <dbReference type="NCBI Taxonomy" id="477680"/>
    <lineage>
        <taxon>Bacteria</taxon>
        <taxon>Pseudomonadati</taxon>
        <taxon>Bacteroidota</taxon>
        <taxon>Chitinophagia</taxon>
        <taxon>Chitinophagales</taxon>
        <taxon>Chitinophagaceae</taxon>
        <taxon>Filimonas</taxon>
    </lineage>
</organism>
<dbReference type="SUPFAM" id="SSF52440">
    <property type="entry name" value="PreATP-grasp domain"/>
    <property type="match status" value="1"/>
</dbReference>
<dbReference type="Proteomes" id="UP000186917">
    <property type="component" value="Unassembled WGS sequence"/>
</dbReference>
<feature type="binding site" evidence="4">
    <location>
        <position position="100"/>
    </location>
    <ligand>
        <name>ATP</name>
        <dbReference type="ChEBI" id="CHEBI:30616"/>
    </ligand>
</feature>
<keyword evidence="2 4" id="KW-0658">Purine biosynthesis</keyword>
<feature type="binding site" evidence="4">
    <location>
        <position position="177"/>
    </location>
    <ligand>
        <name>ATP</name>
        <dbReference type="ChEBI" id="CHEBI:30616"/>
    </ligand>
</feature>
<dbReference type="PROSITE" id="PS50975">
    <property type="entry name" value="ATP_GRASP"/>
    <property type="match status" value="1"/>
</dbReference>
<dbReference type="Pfam" id="PF02222">
    <property type="entry name" value="ATP-grasp"/>
    <property type="match status" value="1"/>
</dbReference>
<comment type="function">
    <text evidence="5">Catalyzes the ATP-dependent conversion of 5-aminoimidazole ribonucleotide (AIR) and HCO(3)- to N5-carboxyaminoimidazole ribonucleotide (N5-CAIR).</text>
</comment>
<feature type="binding site" evidence="4">
    <location>
        <begin position="169"/>
        <end position="172"/>
    </location>
    <ligand>
        <name>ATP</name>
        <dbReference type="ChEBI" id="CHEBI:30616"/>
    </ligand>
</feature>
<dbReference type="Gene3D" id="3.30.470.20">
    <property type="entry name" value="ATP-grasp fold, B domain"/>
    <property type="match status" value="1"/>
</dbReference>
<dbReference type="InterPro" id="IPR040686">
    <property type="entry name" value="PurK_C"/>
</dbReference>
<protein>
    <recommendedName>
        <fullName evidence="4 5">N5-carboxyaminoimidazole ribonucleotide synthase</fullName>
        <shortName evidence="4 5">N5-CAIR synthase</shortName>
        <ecNumber evidence="4 5">6.3.4.18</ecNumber>
    </recommendedName>
    <alternativeName>
        <fullName evidence="4 5">5-(carboxyamino)imidazole ribonucleotide synthetase</fullName>
    </alternativeName>
</protein>
<proteinExistence type="inferred from homology"/>
<dbReference type="EMBL" id="FTOR01000012">
    <property type="protein sequence ID" value="SIT33085.1"/>
    <property type="molecule type" value="Genomic_DNA"/>
</dbReference>
<dbReference type="InterPro" id="IPR005875">
    <property type="entry name" value="PurK"/>
</dbReference>
<dbReference type="SUPFAM" id="SSF56059">
    <property type="entry name" value="Glutathione synthetase ATP-binding domain-like"/>
    <property type="match status" value="1"/>
</dbReference>
<dbReference type="UniPathway" id="UPA00074">
    <property type="reaction ID" value="UER00942"/>
</dbReference>
<evidence type="ECO:0000313" key="8">
    <source>
        <dbReference type="Proteomes" id="UP000186917"/>
    </source>
</evidence>
<feature type="domain" description="ATP-grasp" evidence="6">
    <location>
        <begin position="104"/>
        <end position="286"/>
    </location>
</feature>
<dbReference type="STRING" id="477680.SAMN05421788_11225"/>
<dbReference type="RefSeq" id="WP_076382108.1">
    <property type="nucleotide sequence ID" value="NZ_AP017422.1"/>
</dbReference>
<keyword evidence="4 5" id="KW-0436">Ligase</keyword>